<evidence type="ECO:0000313" key="3">
    <source>
        <dbReference type="EMBL" id="EFP11067.1"/>
    </source>
</evidence>
<dbReference type="Pfam" id="PF01827">
    <property type="entry name" value="FTH"/>
    <property type="match status" value="1"/>
</dbReference>
<dbReference type="KEGG" id="crq:GCK72_017858"/>
<dbReference type="GeneID" id="9824553"/>
<dbReference type="PANTHER" id="PTHR23015:SF4">
    <property type="entry name" value="DUF38 DOMAIN-CONTAINING PROTEIN-RELATED"/>
    <property type="match status" value="1"/>
</dbReference>
<dbReference type="InterPro" id="IPR001810">
    <property type="entry name" value="F-box_dom"/>
</dbReference>
<keyword evidence="4" id="KW-1185">Reference proteome</keyword>
<dbReference type="CTD" id="9824553"/>
<protein>
    <submittedName>
        <fullName evidence="3">Uncharacterized protein</fullName>
    </submittedName>
</protein>
<dbReference type="Proteomes" id="UP000008281">
    <property type="component" value="Unassembled WGS sequence"/>
</dbReference>
<dbReference type="AlphaFoldDB" id="E3LUK9"/>
<accession>E3LUK9</accession>
<feature type="domain" description="F-box" evidence="1">
    <location>
        <begin position="4"/>
        <end position="41"/>
    </location>
</feature>
<evidence type="ECO:0000313" key="4">
    <source>
        <dbReference type="Proteomes" id="UP000008281"/>
    </source>
</evidence>
<dbReference type="EMBL" id="DS268415">
    <property type="protein sequence ID" value="EFP11067.1"/>
    <property type="molecule type" value="Genomic_DNA"/>
</dbReference>
<dbReference type="InParanoid" id="E3LUK9"/>
<proteinExistence type="predicted"/>
<name>E3LUK9_CAERE</name>
<evidence type="ECO:0000259" key="1">
    <source>
        <dbReference type="Pfam" id="PF00646"/>
    </source>
</evidence>
<dbReference type="HOGENOM" id="CLU_076712_0_0_1"/>
<dbReference type="GO" id="GO:0045087">
    <property type="term" value="P:innate immune response"/>
    <property type="evidence" value="ECO:0007669"/>
    <property type="project" value="TreeGrafter"/>
</dbReference>
<dbReference type="RefSeq" id="XP_003112546.2">
    <property type="nucleotide sequence ID" value="XM_003112498.2"/>
</dbReference>
<dbReference type="PANTHER" id="PTHR23015">
    <property type="entry name" value="UNCHARACTERIZED C.ELEGANS PROTEIN"/>
    <property type="match status" value="1"/>
</dbReference>
<feature type="domain" description="DUF38" evidence="2">
    <location>
        <begin position="146"/>
        <end position="264"/>
    </location>
</feature>
<organism evidence="4">
    <name type="scientific">Caenorhabditis remanei</name>
    <name type="common">Caenorhabditis vulgaris</name>
    <dbReference type="NCBI Taxonomy" id="31234"/>
    <lineage>
        <taxon>Eukaryota</taxon>
        <taxon>Metazoa</taxon>
        <taxon>Ecdysozoa</taxon>
        <taxon>Nematoda</taxon>
        <taxon>Chromadorea</taxon>
        <taxon>Rhabditida</taxon>
        <taxon>Rhabditina</taxon>
        <taxon>Rhabditomorpha</taxon>
        <taxon>Rhabditoidea</taxon>
        <taxon>Rhabditidae</taxon>
        <taxon>Peloderinae</taxon>
        <taxon>Caenorhabditis</taxon>
    </lineage>
</organism>
<sequence length="317" mass="37006">MHFFCDLPYVASKKLFDFLDYETRLSLRKCSKRTENLVDIFPACFTSLRLSTYPFSMEFWQKSTGRRFDCSLTNFLHIIWWEALLGIFFRTVDETTIEKTVNKMGMVLQDNNIKIKNLVVSFIHKVPGMEDVTQEQIHLVSNLSKMMLASLNHQLIVENFTMFYCGNQDEVMCFLPFLKPGYLKKIELVNCGTGDASLDNVMNLPQVVKAKEIKIRNIPRNRMPLESFWNIPIVHLARTNINFQEVNSLIQHYFQLDTFEYIRLSAAEMNWFPHDSPTFDDGENRKVMIVKGPKFAIKIIHQMDGGYVTLTKIPLPY</sequence>
<dbReference type="Pfam" id="PF00646">
    <property type="entry name" value="F-box"/>
    <property type="match status" value="1"/>
</dbReference>
<dbReference type="InterPro" id="IPR002900">
    <property type="entry name" value="DUF38/FTH_CAE_spp"/>
</dbReference>
<reference evidence="3" key="1">
    <citation type="submission" date="2007-07" db="EMBL/GenBank/DDBJ databases">
        <title>PCAP assembly of the Caenorhabditis remanei genome.</title>
        <authorList>
            <consortium name="The Caenorhabditis remanei Sequencing Consortium"/>
            <person name="Wilson R.K."/>
        </authorList>
    </citation>
    <scope>NUCLEOTIDE SEQUENCE [LARGE SCALE GENOMIC DNA]</scope>
    <source>
        <strain evidence="3">PB4641</strain>
    </source>
</reference>
<gene>
    <name evidence="3" type="ORF">CRE_30845</name>
</gene>
<evidence type="ECO:0000259" key="2">
    <source>
        <dbReference type="Pfam" id="PF01827"/>
    </source>
</evidence>
<dbReference type="InterPro" id="IPR040161">
    <property type="entry name" value="FB224"/>
</dbReference>